<protein>
    <submittedName>
        <fullName evidence="1">Uncharacterized protein</fullName>
    </submittedName>
</protein>
<name>A0A396GG40_MEDTR</name>
<dbReference type="AlphaFoldDB" id="A0A396GG40"/>
<dbReference type="EMBL" id="PSQE01000008">
    <property type="protein sequence ID" value="RHN39418.1"/>
    <property type="molecule type" value="Genomic_DNA"/>
</dbReference>
<dbReference type="Proteomes" id="UP000265566">
    <property type="component" value="Chromosome 8"/>
</dbReference>
<organism evidence="1">
    <name type="scientific">Medicago truncatula</name>
    <name type="common">Barrel medic</name>
    <name type="synonym">Medicago tribuloides</name>
    <dbReference type="NCBI Taxonomy" id="3880"/>
    <lineage>
        <taxon>Eukaryota</taxon>
        <taxon>Viridiplantae</taxon>
        <taxon>Streptophyta</taxon>
        <taxon>Embryophyta</taxon>
        <taxon>Tracheophyta</taxon>
        <taxon>Spermatophyta</taxon>
        <taxon>Magnoliopsida</taxon>
        <taxon>eudicotyledons</taxon>
        <taxon>Gunneridae</taxon>
        <taxon>Pentapetalae</taxon>
        <taxon>rosids</taxon>
        <taxon>fabids</taxon>
        <taxon>Fabales</taxon>
        <taxon>Fabaceae</taxon>
        <taxon>Papilionoideae</taxon>
        <taxon>50 kb inversion clade</taxon>
        <taxon>NPAAA clade</taxon>
        <taxon>Hologalegina</taxon>
        <taxon>IRL clade</taxon>
        <taxon>Trifolieae</taxon>
        <taxon>Medicago</taxon>
    </lineage>
</organism>
<sequence>MTRLSVVSIHQFLKSMRHRVVLHKFVSLSHSLAYFKTEGCSSKSNFKQDIFSFYFYPCTSDKI</sequence>
<reference evidence="1" key="1">
    <citation type="journal article" date="2018" name="Nat. Plants">
        <title>Whole-genome landscape of Medicago truncatula symbiotic genes.</title>
        <authorList>
            <person name="Pecrix Y."/>
            <person name="Gamas P."/>
            <person name="Carrere S."/>
        </authorList>
    </citation>
    <scope>NUCLEOTIDE SEQUENCE</scope>
    <source>
        <tissue evidence="1">Leaves</tissue>
    </source>
</reference>
<proteinExistence type="predicted"/>
<dbReference type="Gramene" id="rna45439">
    <property type="protein sequence ID" value="RHN39418.1"/>
    <property type="gene ID" value="gene45439"/>
</dbReference>
<accession>A0A396GG40</accession>
<gene>
    <name evidence="1" type="ORF">MtrunA17_Chr8g0343591</name>
</gene>
<evidence type="ECO:0000313" key="1">
    <source>
        <dbReference type="EMBL" id="RHN39418.1"/>
    </source>
</evidence>
<comment type="caution">
    <text evidence="1">The sequence shown here is derived from an EMBL/GenBank/DDBJ whole genome shotgun (WGS) entry which is preliminary data.</text>
</comment>